<proteinExistence type="predicted"/>
<sequence length="305" mass="34987">MNKLTISILLSLLLLLSCSQDEEFGPSIFDMEDQLVEGSASYEFDAWLRQAYLVPYNLDFRYRMEDVGSDMDYNLVPTSFEKAQQMAKLVKYLWFDVYGTVVSPEFLKENGPRIIHLIGSPAYNPISGTMLLGTAEGGLKVTLFRCNELDPTDVDLLNEYYFKTMHHEFAHILHQKRNYPVEFGLISQGKYNPLGWQYKTDSEAATLGFVSPYAGSQNREDFVEIIANYLVKSDMQWSDILELASQPGIDMYGDTIPDDGINGRAIILQKLEMTKKWLKDSWEIDIDSLRAEIIRRQLNINEVLN</sequence>
<dbReference type="Pfam" id="PF15890">
    <property type="entry name" value="Peptidase_Mx1"/>
    <property type="match status" value="1"/>
</dbReference>
<dbReference type="InterPro" id="IPR030890">
    <property type="entry name" value="LP_HExxH_w_TonB"/>
</dbReference>
<evidence type="ECO:0008006" key="2">
    <source>
        <dbReference type="Google" id="ProtNLM"/>
    </source>
</evidence>
<evidence type="ECO:0000313" key="1">
    <source>
        <dbReference type="EMBL" id="MPL92769.1"/>
    </source>
</evidence>
<dbReference type="EMBL" id="VSSQ01000369">
    <property type="protein sequence ID" value="MPL92769.1"/>
    <property type="molecule type" value="Genomic_DNA"/>
</dbReference>
<organism evidence="1">
    <name type="scientific">bioreactor metagenome</name>
    <dbReference type="NCBI Taxonomy" id="1076179"/>
    <lineage>
        <taxon>unclassified sequences</taxon>
        <taxon>metagenomes</taxon>
        <taxon>ecological metagenomes</taxon>
    </lineage>
</organism>
<dbReference type="Gene3D" id="3.40.390.70">
    <property type="match status" value="1"/>
</dbReference>
<dbReference type="PROSITE" id="PS51257">
    <property type="entry name" value="PROKAR_LIPOPROTEIN"/>
    <property type="match status" value="1"/>
</dbReference>
<protein>
    <recommendedName>
        <fullName evidence="2">Substrate import-associated zinc metallohydrolase lipoprotein</fullName>
    </recommendedName>
</protein>
<dbReference type="AlphaFoldDB" id="A0A644VMZ3"/>
<gene>
    <name evidence="1" type="ORF">SDC9_38882</name>
</gene>
<comment type="caution">
    <text evidence="1">The sequence shown here is derived from an EMBL/GenBank/DDBJ whole genome shotgun (WGS) entry which is preliminary data.</text>
</comment>
<dbReference type="NCBIfam" id="TIGR04549">
    <property type="entry name" value="LP_HExxH_w_tonB"/>
    <property type="match status" value="1"/>
</dbReference>
<accession>A0A644VMZ3</accession>
<name>A0A644VMZ3_9ZZZZ</name>
<reference evidence="1" key="1">
    <citation type="submission" date="2019-08" db="EMBL/GenBank/DDBJ databases">
        <authorList>
            <person name="Kucharzyk K."/>
            <person name="Murdoch R.W."/>
            <person name="Higgins S."/>
            <person name="Loffler F."/>
        </authorList>
    </citation>
    <scope>NUCLEOTIDE SEQUENCE</scope>
</reference>